<keyword evidence="5 7" id="KW-1133">Transmembrane helix</keyword>
<feature type="transmembrane region" description="Helical" evidence="7">
    <location>
        <begin position="305"/>
        <end position="327"/>
    </location>
</feature>
<keyword evidence="2" id="KW-0813">Transport</keyword>
<dbReference type="OrthoDB" id="9774288at2"/>
<dbReference type="GO" id="GO:0022857">
    <property type="term" value="F:transmembrane transporter activity"/>
    <property type="evidence" value="ECO:0007669"/>
    <property type="project" value="InterPro"/>
</dbReference>
<feature type="transmembrane region" description="Helical" evidence="7">
    <location>
        <begin position="333"/>
        <end position="357"/>
    </location>
</feature>
<evidence type="ECO:0000256" key="3">
    <source>
        <dbReference type="ARBA" id="ARBA00022475"/>
    </source>
</evidence>
<dbReference type="SUPFAM" id="SSF103473">
    <property type="entry name" value="MFS general substrate transporter"/>
    <property type="match status" value="1"/>
</dbReference>
<keyword evidence="3" id="KW-1003">Cell membrane</keyword>
<feature type="transmembrane region" description="Helical" evidence="7">
    <location>
        <begin position="400"/>
        <end position="419"/>
    </location>
</feature>
<dbReference type="PANTHER" id="PTHR23517">
    <property type="entry name" value="RESISTANCE PROTEIN MDTM, PUTATIVE-RELATED-RELATED"/>
    <property type="match status" value="1"/>
</dbReference>
<organism evidence="8 9">
    <name type="scientific">Oceanispirochaeta crateris</name>
    <dbReference type="NCBI Taxonomy" id="2518645"/>
    <lineage>
        <taxon>Bacteria</taxon>
        <taxon>Pseudomonadati</taxon>
        <taxon>Spirochaetota</taxon>
        <taxon>Spirochaetia</taxon>
        <taxon>Spirochaetales</taxon>
        <taxon>Spirochaetaceae</taxon>
        <taxon>Oceanispirochaeta</taxon>
    </lineage>
</organism>
<dbReference type="AlphaFoldDB" id="A0A5C1QQB6"/>
<keyword evidence="9" id="KW-1185">Reference proteome</keyword>
<evidence type="ECO:0000256" key="6">
    <source>
        <dbReference type="ARBA" id="ARBA00023136"/>
    </source>
</evidence>
<feature type="transmembrane region" description="Helical" evidence="7">
    <location>
        <begin position="377"/>
        <end position="394"/>
    </location>
</feature>
<evidence type="ECO:0000313" key="8">
    <source>
        <dbReference type="EMBL" id="QEN09707.1"/>
    </source>
</evidence>
<comment type="subcellular location">
    <subcellularLocation>
        <location evidence="1">Cell membrane</location>
        <topology evidence="1">Multi-pass membrane protein</topology>
    </subcellularLocation>
</comment>
<dbReference type="Proteomes" id="UP000324209">
    <property type="component" value="Chromosome"/>
</dbReference>
<sequence>MNRGDYLLLPEERSILTLMINTAAIKKSFQSNRVERYALFLLVMMLFGLGGGLFRGVQDNYLAYLGIDEAGRGIVEFFRELPGLLLFLLLALLYRMAERRIIRLALGFSVAGMIGFLALGTSIVPAVISLTLWSLGEHLIMPVRQSYAIHSAEPGREGAAIGLLRGVENAGQVIGLAIVSLIFLMPSIRSDRDAGGRQGFVIVFIAVACLIILALITSLGIVQSKGKLQRKRLYFRKKYGKYYGLEVFYGARKQVFLTFGPYLLILHYGAKTEYLASILGLCALLNIFFTPLIGRLIDRLGYRTIMIGDTVVLFFVCLFYGFAHRIFPHEIAFIVVSINFVLDWIISNASMASSVYVSRISEDKEEMTSTLSTGISINHLISVAIAFFGGFIWKSFGVEWLFSLAALMAVGNSLFALSIPRVLARENPAEA</sequence>
<evidence type="ECO:0000256" key="2">
    <source>
        <dbReference type="ARBA" id="ARBA00022448"/>
    </source>
</evidence>
<dbReference type="KEGG" id="ock:EXM22_17570"/>
<dbReference type="Pfam" id="PF07690">
    <property type="entry name" value="MFS_1"/>
    <property type="match status" value="1"/>
</dbReference>
<dbReference type="InterPro" id="IPR011701">
    <property type="entry name" value="MFS"/>
</dbReference>
<evidence type="ECO:0000256" key="7">
    <source>
        <dbReference type="SAM" id="Phobius"/>
    </source>
</evidence>
<evidence type="ECO:0000256" key="5">
    <source>
        <dbReference type="ARBA" id="ARBA00022989"/>
    </source>
</evidence>
<dbReference type="GO" id="GO:0005886">
    <property type="term" value="C:plasma membrane"/>
    <property type="evidence" value="ECO:0007669"/>
    <property type="project" value="UniProtKB-SubCell"/>
</dbReference>
<reference evidence="8 9" key="1">
    <citation type="submission" date="2019-02" db="EMBL/GenBank/DDBJ databases">
        <title>Complete Genome Sequence and Methylome Analysis of free living Spirochaetas.</title>
        <authorList>
            <person name="Fomenkov A."/>
            <person name="Dubinina G."/>
            <person name="Leshcheva N."/>
            <person name="Mikheeva N."/>
            <person name="Grabovich M."/>
            <person name="Vincze T."/>
            <person name="Roberts R.J."/>
        </authorList>
    </citation>
    <scope>NUCLEOTIDE SEQUENCE [LARGE SCALE GENOMIC DNA]</scope>
    <source>
        <strain evidence="8 9">K2</strain>
    </source>
</reference>
<dbReference type="PANTHER" id="PTHR23517:SF3">
    <property type="entry name" value="INTEGRAL MEMBRANE TRANSPORT PROTEIN"/>
    <property type="match status" value="1"/>
</dbReference>
<feature type="transmembrane region" description="Helical" evidence="7">
    <location>
        <begin position="106"/>
        <end position="133"/>
    </location>
</feature>
<dbReference type="InterPro" id="IPR050171">
    <property type="entry name" value="MFS_Transporters"/>
</dbReference>
<dbReference type="Gene3D" id="1.20.1250.20">
    <property type="entry name" value="MFS general substrate transporter like domains"/>
    <property type="match status" value="2"/>
</dbReference>
<feature type="transmembrane region" description="Helical" evidence="7">
    <location>
        <begin position="200"/>
        <end position="222"/>
    </location>
</feature>
<proteinExistence type="predicted"/>
<evidence type="ECO:0000313" key="9">
    <source>
        <dbReference type="Proteomes" id="UP000324209"/>
    </source>
</evidence>
<dbReference type="InterPro" id="IPR036259">
    <property type="entry name" value="MFS_trans_sf"/>
</dbReference>
<evidence type="ECO:0000256" key="4">
    <source>
        <dbReference type="ARBA" id="ARBA00022692"/>
    </source>
</evidence>
<feature type="transmembrane region" description="Helical" evidence="7">
    <location>
        <begin position="274"/>
        <end position="293"/>
    </location>
</feature>
<protein>
    <submittedName>
        <fullName evidence="8">MFS transporter</fullName>
    </submittedName>
</protein>
<evidence type="ECO:0000256" key="1">
    <source>
        <dbReference type="ARBA" id="ARBA00004651"/>
    </source>
</evidence>
<feature type="transmembrane region" description="Helical" evidence="7">
    <location>
        <begin position="37"/>
        <end position="57"/>
    </location>
</feature>
<accession>A0A5C1QQB6</accession>
<feature type="transmembrane region" description="Helical" evidence="7">
    <location>
        <begin position="77"/>
        <end position="94"/>
    </location>
</feature>
<gene>
    <name evidence="8" type="ORF">EXM22_17570</name>
</gene>
<name>A0A5C1QQB6_9SPIO</name>
<keyword evidence="4 7" id="KW-0812">Transmembrane</keyword>
<keyword evidence="6 7" id="KW-0472">Membrane</keyword>
<dbReference type="EMBL" id="CP036150">
    <property type="protein sequence ID" value="QEN09707.1"/>
    <property type="molecule type" value="Genomic_DNA"/>
</dbReference>